<evidence type="ECO:0000256" key="7">
    <source>
        <dbReference type="ARBA" id="ARBA00023136"/>
    </source>
</evidence>
<evidence type="ECO:0000256" key="9">
    <source>
        <dbReference type="RuleBase" id="RU363111"/>
    </source>
</evidence>
<feature type="transmembrane region" description="Helical" evidence="9">
    <location>
        <begin position="134"/>
        <end position="153"/>
    </location>
</feature>
<organism evidence="10">
    <name type="scientific">Clastoptera arizonana</name>
    <name type="common">Arizona spittle bug</name>
    <dbReference type="NCBI Taxonomy" id="38151"/>
    <lineage>
        <taxon>Eukaryota</taxon>
        <taxon>Metazoa</taxon>
        <taxon>Ecdysozoa</taxon>
        <taxon>Arthropoda</taxon>
        <taxon>Hexapoda</taxon>
        <taxon>Insecta</taxon>
        <taxon>Pterygota</taxon>
        <taxon>Neoptera</taxon>
        <taxon>Paraneoptera</taxon>
        <taxon>Hemiptera</taxon>
        <taxon>Auchenorrhyncha</taxon>
        <taxon>Cercopoidea</taxon>
        <taxon>Clastopteridae</taxon>
        <taxon>Clastoptera</taxon>
    </lineage>
</organism>
<feature type="transmembrane region" description="Helical" evidence="9">
    <location>
        <begin position="101"/>
        <end position="122"/>
    </location>
</feature>
<dbReference type="GO" id="GO:0016020">
    <property type="term" value="C:membrane"/>
    <property type="evidence" value="ECO:0007669"/>
    <property type="project" value="UniProtKB-SubCell"/>
</dbReference>
<comment type="function">
    <text evidence="1 9">May be involved in fusion of retrograde transport vesicles derived from an endocytic compartment with the Golgi complex.</text>
</comment>
<dbReference type="PANTHER" id="PTHR23137:SF36">
    <property type="entry name" value="VESICLE TRANSPORT PROTEIN SFT2C"/>
    <property type="match status" value="1"/>
</dbReference>
<reference evidence="10" key="1">
    <citation type="submission" date="2015-12" db="EMBL/GenBank/DDBJ databases">
        <title>De novo transcriptome assembly of four potential Pierce s Disease insect vectors from Arizona vineyards.</title>
        <authorList>
            <person name="Tassone E.E."/>
        </authorList>
    </citation>
    <scope>NUCLEOTIDE SEQUENCE</scope>
</reference>
<feature type="transmembrane region" description="Helical" evidence="9">
    <location>
        <begin position="72"/>
        <end position="95"/>
    </location>
</feature>
<sequence length="207" mass="23161">MAALKLELDEYLARNNDTKPLLKNAIPVSVPLPKVSKWFKRVEGADDQDNWFSRAEKDCCPTMTKLQRISGFCFCVVMGIICFSLSSLFIPMLILKARKFAILYTLGSIFLICSFSFLWGPMNHLRHLFSKERLGFTVSYIGTLAATLYFSLVMTSTPLTVLSAVAQLIALLWFLVSYIPGGHTGMMFFTRIFSSAVSSTVSKTLPV</sequence>
<proteinExistence type="inferred from homology"/>
<feature type="transmembrane region" description="Helical" evidence="9">
    <location>
        <begin position="159"/>
        <end position="179"/>
    </location>
</feature>
<evidence type="ECO:0000256" key="8">
    <source>
        <dbReference type="ARBA" id="ARBA00025800"/>
    </source>
</evidence>
<dbReference type="GO" id="GO:0005737">
    <property type="term" value="C:cytoplasm"/>
    <property type="evidence" value="ECO:0007669"/>
    <property type="project" value="UniProtKB-ARBA"/>
</dbReference>
<dbReference type="AlphaFoldDB" id="A0A1B6CFX2"/>
<dbReference type="InterPro" id="IPR007305">
    <property type="entry name" value="Vesicle_transpt_Got1/SFT2"/>
</dbReference>
<keyword evidence="6 9" id="KW-1133">Transmembrane helix</keyword>
<keyword evidence="3 9" id="KW-0813">Transport</keyword>
<evidence type="ECO:0000256" key="3">
    <source>
        <dbReference type="ARBA" id="ARBA00022448"/>
    </source>
</evidence>
<evidence type="ECO:0000256" key="6">
    <source>
        <dbReference type="ARBA" id="ARBA00022989"/>
    </source>
</evidence>
<protein>
    <recommendedName>
        <fullName evidence="9">Vesicle transport protein</fullName>
    </recommendedName>
</protein>
<evidence type="ECO:0000313" key="10">
    <source>
        <dbReference type="EMBL" id="JAS12235.1"/>
    </source>
</evidence>
<evidence type="ECO:0000313" key="11">
    <source>
        <dbReference type="EMBL" id="JAS36762.1"/>
    </source>
</evidence>
<keyword evidence="4 9" id="KW-0812">Transmembrane</keyword>
<dbReference type="Pfam" id="PF04178">
    <property type="entry name" value="Got1"/>
    <property type="match status" value="1"/>
</dbReference>
<dbReference type="InterPro" id="IPR011691">
    <property type="entry name" value="Vesicle_transpt_SFT2"/>
</dbReference>
<accession>A0A1B6CFX2</accession>
<evidence type="ECO:0000256" key="5">
    <source>
        <dbReference type="ARBA" id="ARBA00022927"/>
    </source>
</evidence>
<dbReference type="PANTHER" id="PTHR23137">
    <property type="entry name" value="VESICLE TRANSPORT PROTEIN-RELATED"/>
    <property type="match status" value="1"/>
</dbReference>
<comment type="subcellular location">
    <subcellularLocation>
        <location evidence="2 9">Membrane</location>
        <topology evidence="2 9">Multi-pass membrane protein</topology>
    </subcellularLocation>
</comment>
<name>A0A1B6CFX2_9HEMI</name>
<evidence type="ECO:0000256" key="4">
    <source>
        <dbReference type="ARBA" id="ARBA00022692"/>
    </source>
</evidence>
<evidence type="ECO:0000256" key="2">
    <source>
        <dbReference type="ARBA" id="ARBA00004141"/>
    </source>
</evidence>
<evidence type="ECO:0000256" key="1">
    <source>
        <dbReference type="ARBA" id="ARBA00003566"/>
    </source>
</evidence>
<dbReference type="GO" id="GO:0016192">
    <property type="term" value="P:vesicle-mediated transport"/>
    <property type="evidence" value="ECO:0007669"/>
    <property type="project" value="InterPro"/>
</dbReference>
<dbReference type="GO" id="GO:0015031">
    <property type="term" value="P:protein transport"/>
    <property type="evidence" value="ECO:0007669"/>
    <property type="project" value="UniProtKB-KW"/>
</dbReference>
<keyword evidence="7 9" id="KW-0472">Membrane</keyword>
<dbReference type="EMBL" id="GEDC01025063">
    <property type="protein sequence ID" value="JAS12235.1"/>
    <property type="molecule type" value="Transcribed_RNA"/>
</dbReference>
<dbReference type="GO" id="GO:0012505">
    <property type="term" value="C:endomembrane system"/>
    <property type="evidence" value="ECO:0007669"/>
    <property type="project" value="UniProtKB-ARBA"/>
</dbReference>
<comment type="similarity">
    <text evidence="8 9">Belongs to the SFT2 family.</text>
</comment>
<dbReference type="EMBL" id="GEDC01000536">
    <property type="protein sequence ID" value="JAS36762.1"/>
    <property type="molecule type" value="Transcribed_RNA"/>
</dbReference>
<gene>
    <name evidence="11" type="ORF">g.14961</name>
    <name evidence="10" type="ORF">g.14963</name>
</gene>
<keyword evidence="5 9" id="KW-0653">Protein transport</keyword>